<dbReference type="FunFam" id="1.10.8.60:FF:000030">
    <property type="entry name" value="replication factor C subunit 3"/>
    <property type="match status" value="1"/>
</dbReference>
<dbReference type="GO" id="GO:0003677">
    <property type="term" value="F:DNA binding"/>
    <property type="evidence" value="ECO:0007669"/>
    <property type="project" value="InterPro"/>
</dbReference>
<dbReference type="PANTHER" id="PTHR11669:SF52">
    <property type="entry name" value="OS10G0574500 PROTEIN"/>
    <property type="match status" value="1"/>
</dbReference>
<dbReference type="GO" id="GO:0006261">
    <property type="term" value="P:DNA-templated DNA replication"/>
    <property type="evidence" value="ECO:0007669"/>
    <property type="project" value="TreeGrafter"/>
</dbReference>
<accession>A0A2G5ES58</accession>
<feature type="compositionally biased region" description="Polar residues" evidence="1">
    <location>
        <begin position="17"/>
        <end position="38"/>
    </location>
</feature>
<evidence type="ECO:0000313" key="3">
    <source>
        <dbReference type="Proteomes" id="UP000230069"/>
    </source>
</evidence>
<dbReference type="InterPro" id="IPR027417">
    <property type="entry name" value="P-loop_NTPase"/>
</dbReference>
<dbReference type="EMBL" id="KZ305022">
    <property type="protein sequence ID" value="PIA58574.1"/>
    <property type="molecule type" value="Genomic_DNA"/>
</dbReference>
<dbReference type="Gene3D" id="1.20.272.10">
    <property type="match status" value="1"/>
</dbReference>
<dbReference type="SUPFAM" id="SSF48019">
    <property type="entry name" value="post-AAA+ oligomerization domain-like"/>
    <property type="match status" value="1"/>
</dbReference>
<dbReference type="Proteomes" id="UP000230069">
    <property type="component" value="Unassembled WGS sequence"/>
</dbReference>
<dbReference type="Pfam" id="PF21960">
    <property type="entry name" value="RCF1-5-like_lid"/>
    <property type="match status" value="1"/>
</dbReference>
<proteinExistence type="predicted"/>
<sequence>MPNPQLISPTLPRRSLSDPNLSLANHSQLPLSNRSSSTTRRKGGLRYRRKHNTEKNAELTEESLEEFNKQNAAEKKTINSSPYYKGLTDSTLYITRQKLAGTTSPGRESQGTEATSSSISTVFEKIQEWSTSCFKGGKNDTKVLSPATAKKKPSAIVINDSFSSVNTIAIKEAMEFRKKELSSSKVVHANNDEKPLRERVTVEPVQSLLENRVIMVEEKGKNVDKIKDREFVWANKYRPKALKDFICNKDKAKELIDKGGEHGFCTEGGYEKHVVIELIKEKYKMGSDQAMQCDSSICHVTILHEADRLSTDTQLYIRWLMERNKGCNKIFFCCHDASKLQTIKSLCKVVQLLPPSTKEIVEVLEFIAEQEGIELPPLLAEKIAENSQHNLRQAIRSFEASWQQNSPLKENHVIMTGWEEDIANIAKNIIEEQSPKQLYVVRGKLQSLIEHNVSPEFIFSTLVNELKKLLGESSEPKLNALYQEYSREGGRKFNTEKPAVLISNKSGESEGKRKNVHQFLRIEEFTAKFMSCYKSSLSSSSDEQTGNAN</sequence>
<evidence type="ECO:0000256" key="1">
    <source>
        <dbReference type="SAM" id="MobiDB-lite"/>
    </source>
</evidence>
<dbReference type="InterPro" id="IPR050238">
    <property type="entry name" value="DNA_Rep/Repair_Clamp_Loader"/>
</dbReference>
<dbReference type="GO" id="GO:0006281">
    <property type="term" value="P:DNA repair"/>
    <property type="evidence" value="ECO:0007669"/>
    <property type="project" value="TreeGrafter"/>
</dbReference>
<gene>
    <name evidence="2" type="ORF">AQUCO_00500480v1</name>
</gene>
<dbReference type="GO" id="GO:0003689">
    <property type="term" value="F:DNA clamp loader activity"/>
    <property type="evidence" value="ECO:0007669"/>
    <property type="project" value="TreeGrafter"/>
</dbReference>
<dbReference type="Gene3D" id="3.40.50.300">
    <property type="entry name" value="P-loop containing nucleotide triphosphate hydrolases"/>
    <property type="match status" value="1"/>
</dbReference>
<feature type="region of interest" description="Disordered" evidence="1">
    <location>
        <begin position="1"/>
        <end position="74"/>
    </location>
</feature>
<feature type="compositionally biased region" description="Basic residues" evidence="1">
    <location>
        <begin position="39"/>
        <end position="52"/>
    </location>
</feature>
<dbReference type="InParanoid" id="A0A2G5ES58"/>
<dbReference type="PANTHER" id="PTHR11669">
    <property type="entry name" value="REPLICATION FACTOR C / DNA POLYMERASE III GAMMA-TAU SUBUNIT"/>
    <property type="match status" value="1"/>
</dbReference>
<dbReference type="InterPro" id="IPR008921">
    <property type="entry name" value="DNA_pol3_clamp-load_cplx_C"/>
</dbReference>
<dbReference type="OrthoDB" id="761538at2759"/>
<evidence type="ECO:0008006" key="4">
    <source>
        <dbReference type="Google" id="ProtNLM"/>
    </source>
</evidence>
<name>A0A2G5ES58_AQUCA</name>
<dbReference type="Gene3D" id="1.10.8.60">
    <property type="match status" value="1"/>
</dbReference>
<dbReference type="GO" id="GO:0005634">
    <property type="term" value="C:nucleus"/>
    <property type="evidence" value="ECO:0007669"/>
    <property type="project" value="TreeGrafter"/>
</dbReference>
<organism evidence="2 3">
    <name type="scientific">Aquilegia coerulea</name>
    <name type="common">Rocky mountain columbine</name>
    <dbReference type="NCBI Taxonomy" id="218851"/>
    <lineage>
        <taxon>Eukaryota</taxon>
        <taxon>Viridiplantae</taxon>
        <taxon>Streptophyta</taxon>
        <taxon>Embryophyta</taxon>
        <taxon>Tracheophyta</taxon>
        <taxon>Spermatophyta</taxon>
        <taxon>Magnoliopsida</taxon>
        <taxon>Ranunculales</taxon>
        <taxon>Ranunculaceae</taxon>
        <taxon>Thalictroideae</taxon>
        <taxon>Aquilegia</taxon>
    </lineage>
</organism>
<evidence type="ECO:0000313" key="2">
    <source>
        <dbReference type="EMBL" id="PIA58574.1"/>
    </source>
</evidence>
<reference evidence="2 3" key="1">
    <citation type="submission" date="2017-09" db="EMBL/GenBank/DDBJ databases">
        <title>WGS assembly of Aquilegia coerulea Goldsmith.</title>
        <authorList>
            <person name="Hodges S."/>
            <person name="Kramer E."/>
            <person name="Nordborg M."/>
            <person name="Tomkins J."/>
            <person name="Borevitz J."/>
            <person name="Derieg N."/>
            <person name="Yan J."/>
            <person name="Mihaltcheva S."/>
            <person name="Hayes R.D."/>
            <person name="Rokhsar D."/>
        </authorList>
    </citation>
    <scope>NUCLEOTIDE SEQUENCE [LARGE SCALE GENOMIC DNA]</scope>
    <source>
        <strain evidence="3">cv. Goldsmith</strain>
    </source>
</reference>
<dbReference type="STRING" id="218851.A0A2G5ES58"/>
<dbReference type="AlphaFoldDB" id="A0A2G5ES58"/>
<dbReference type="GO" id="GO:0005663">
    <property type="term" value="C:DNA replication factor C complex"/>
    <property type="evidence" value="ECO:0007669"/>
    <property type="project" value="TreeGrafter"/>
</dbReference>
<keyword evidence="3" id="KW-1185">Reference proteome</keyword>
<dbReference type="SUPFAM" id="SSF52540">
    <property type="entry name" value="P-loop containing nucleoside triphosphate hydrolases"/>
    <property type="match status" value="1"/>
</dbReference>
<protein>
    <recommendedName>
        <fullName evidence="4">Replication factor C C-terminal domain-containing protein</fullName>
    </recommendedName>
</protein>